<evidence type="ECO:0000313" key="2">
    <source>
        <dbReference type="EMBL" id="CAA2104148.1"/>
    </source>
</evidence>
<evidence type="ECO:0000256" key="1">
    <source>
        <dbReference type="SAM" id="MobiDB-lite"/>
    </source>
</evidence>
<gene>
    <name evidence="2" type="ORF">MBUL_02561</name>
</gene>
<protein>
    <recommendedName>
        <fullName evidence="3">Serine protease</fullName>
    </recommendedName>
</protein>
<dbReference type="EMBL" id="LR743504">
    <property type="protein sequence ID" value="CAA2104148.1"/>
    <property type="molecule type" value="Genomic_DNA"/>
</dbReference>
<proteinExistence type="predicted"/>
<accession>A0A679IZC9</accession>
<dbReference type="AlphaFoldDB" id="A0A679IZC9"/>
<feature type="region of interest" description="Disordered" evidence="1">
    <location>
        <begin position="1"/>
        <end position="27"/>
    </location>
</feature>
<dbReference type="SUPFAM" id="SSF50494">
    <property type="entry name" value="Trypsin-like serine proteases"/>
    <property type="match status" value="1"/>
</dbReference>
<evidence type="ECO:0008006" key="3">
    <source>
        <dbReference type="Google" id="ProtNLM"/>
    </source>
</evidence>
<organism evidence="2">
    <name type="scientific">Methylobacterium bullatum</name>
    <dbReference type="NCBI Taxonomy" id="570505"/>
    <lineage>
        <taxon>Bacteria</taxon>
        <taxon>Pseudomonadati</taxon>
        <taxon>Pseudomonadota</taxon>
        <taxon>Alphaproteobacteria</taxon>
        <taxon>Hyphomicrobiales</taxon>
        <taxon>Methylobacteriaceae</taxon>
        <taxon>Methylobacterium</taxon>
    </lineage>
</organism>
<reference evidence="2" key="1">
    <citation type="submission" date="2019-12" db="EMBL/GenBank/DDBJ databases">
        <authorList>
            <person name="Cremers G."/>
        </authorList>
    </citation>
    <scope>NUCLEOTIDE SEQUENCE</scope>
    <source>
        <strain evidence="2">Mbul1</strain>
    </source>
</reference>
<name>A0A679IZC9_9HYPH</name>
<sequence>MAQHQHRFTSQMTHVAADSSIRRRHRARSRRMWRPVLAGLATLVSGMAAAEDGRMAALYPHDGRRDLTGADITRYPGAGVLFCHRRPDGIPQKAAAAWLVGSPRLVVMNAHNFRNRRMEVTREVEDCFFQIGGRNYGFVPASLRLGAAPDAKALHITDDWALLDLTEAVVGAPPQPVPDAPTLATGIAEIPVVMVSPGGHENYRGPSSTETCAIHQIDPPTEDDIRRARHNCNDGFGGSGSGLFDLSGRLVAMQSASLSMNSRRPFDLEFHYGSALLFEGALLAAIRQAVVAEGESAKSR</sequence>
<dbReference type="InterPro" id="IPR009003">
    <property type="entry name" value="Peptidase_S1_PA"/>
</dbReference>